<dbReference type="PANTHER" id="PTHR33936">
    <property type="entry name" value="PROTEIN CBG17840"/>
    <property type="match status" value="1"/>
</dbReference>
<accession>A0A3R7N9Z9</accession>
<dbReference type="OrthoDB" id="2668416at2759"/>
<reference evidence="2 3" key="2">
    <citation type="submission" date="2019-01" db="EMBL/GenBank/DDBJ databases">
        <title>The decoding of complex shrimp genome reveals the adaptation for benthos swimmer, frequently molting mechanism and breeding impact on genome.</title>
        <authorList>
            <person name="Sun Y."/>
            <person name="Gao Y."/>
            <person name="Yu Y."/>
        </authorList>
    </citation>
    <scope>NUCLEOTIDE SEQUENCE [LARGE SCALE GENOMIC DNA]</scope>
    <source>
        <tissue evidence="2">Muscle</tissue>
    </source>
</reference>
<organism evidence="2 3">
    <name type="scientific">Penaeus vannamei</name>
    <name type="common">Whiteleg shrimp</name>
    <name type="synonym">Litopenaeus vannamei</name>
    <dbReference type="NCBI Taxonomy" id="6689"/>
    <lineage>
        <taxon>Eukaryota</taxon>
        <taxon>Metazoa</taxon>
        <taxon>Ecdysozoa</taxon>
        <taxon>Arthropoda</taxon>
        <taxon>Crustacea</taxon>
        <taxon>Multicrustacea</taxon>
        <taxon>Malacostraca</taxon>
        <taxon>Eumalacostraca</taxon>
        <taxon>Eucarida</taxon>
        <taxon>Decapoda</taxon>
        <taxon>Dendrobranchiata</taxon>
        <taxon>Penaeoidea</taxon>
        <taxon>Penaeidae</taxon>
        <taxon>Penaeus</taxon>
    </lineage>
</organism>
<name>A0A3R7N9Z9_PENVA</name>
<evidence type="ECO:0000313" key="2">
    <source>
        <dbReference type="EMBL" id="ROT81316.1"/>
    </source>
</evidence>
<keyword evidence="3" id="KW-1185">Reference proteome</keyword>
<proteinExistence type="predicted"/>
<protein>
    <submittedName>
        <fullName evidence="2">Uncharacterized protein</fullName>
    </submittedName>
</protein>
<dbReference type="PANTHER" id="PTHR33936:SF25">
    <property type="entry name" value="C2H2-TYPE DOMAIN-CONTAINING PROTEIN"/>
    <property type="match status" value="1"/>
</dbReference>
<dbReference type="AlphaFoldDB" id="A0A3R7N9Z9"/>
<dbReference type="InterPro" id="IPR052797">
    <property type="entry name" value="RegFact_GeneExpr_CellDeath"/>
</dbReference>
<dbReference type="EMBL" id="QCYY01000990">
    <property type="protein sequence ID" value="ROT81316.1"/>
    <property type="molecule type" value="Genomic_DNA"/>
</dbReference>
<gene>
    <name evidence="2" type="ORF">C7M84_025498</name>
</gene>
<evidence type="ECO:0000256" key="1">
    <source>
        <dbReference type="SAM" id="MobiDB-lite"/>
    </source>
</evidence>
<feature type="compositionally biased region" description="Polar residues" evidence="1">
    <location>
        <begin position="287"/>
        <end position="303"/>
    </location>
</feature>
<feature type="compositionally biased region" description="Polar residues" evidence="1">
    <location>
        <begin position="311"/>
        <end position="322"/>
    </location>
</feature>
<dbReference type="Proteomes" id="UP000283509">
    <property type="component" value="Unassembled WGS sequence"/>
</dbReference>
<sequence>MYTSGNIGFDVLVAWSSRSHHSGMKVEVNEIHFQSLSDFTEWKEEEEYRTHTFFSRASGKTHLKGAVYWYFTCQHDGSARFHCKKGEAGRLTNRKWMKGRVKTGLTCPSRIMARQFSDGRVSAKYISTHSHDVISENRKFQPLSGRLLSMVKQQLANGIAPKEIQKKLQKGIVLNNDGVPKKDHLVTLKQLNQLKRKIWQKSQPRLSDLCSLVSLVSKLKESPSDPVIVYKPRGQNIVCGNSSLADLPHSLDLVTIGLQTEEQQRVIKDNVLRILSPSSAVAEGGVSSPSITLVDSQSSTPSVSVVHPGDPSSSTAEYFQHR</sequence>
<reference evidence="2 3" key="1">
    <citation type="submission" date="2018-04" db="EMBL/GenBank/DDBJ databases">
        <authorList>
            <person name="Zhang X."/>
            <person name="Yuan J."/>
            <person name="Li F."/>
            <person name="Xiang J."/>
        </authorList>
    </citation>
    <scope>NUCLEOTIDE SEQUENCE [LARGE SCALE GENOMIC DNA]</scope>
    <source>
        <tissue evidence="2">Muscle</tissue>
    </source>
</reference>
<feature type="region of interest" description="Disordered" evidence="1">
    <location>
        <begin position="281"/>
        <end position="322"/>
    </location>
</feature>
<evidence type="ECO:0000313" key="3">
    <source>
        <dbReference type="Proteomes" id="UP000283509"/>
    </source>
</evidence>
<comment type="caution">
    <text evidence="2">The sequence shown here is derived from an EMBL/GenBank/DDBJ whole genome shotgun (WGS) entry which is preliminary data.</text>
</comment>